<dbReference type="InterPro" id="IPR007339">
    <property type="entry name" value="RclC-like"/>
</dbReference>
<gene>
    <name evidence="2" type="ORF">F0L74_10470</name>
</gene>
<dbReference type="InterPro" id="IPR016865">
    <property type="entry name" value="RclC"/>
</dbReference>
<keyword evidence="1" id="KW-0472">Membrane</keyword>
<dbReference type="Pfam" id="PF04224">
    <property type="entry name" value="DUF417"/>
    <property type="match status" value="1"/>
</dbReference>
<reference evidence="2 3" key="1">
    <citation type="submission" date="2019-09" db="EMBL/GenBank/DDBJ databases">
        <title>Chitinophaga ginsengihumi sp. nov., isolated from soil of ginseng rhizosphere.</title>
        <authorList>
            <person name="Lee J."/>
        </authorList>
    </citation>
    <scope>NUCLEOTIDE SEQUENCE [LARGE SCALE GENOMIC DNA]</scope>
    <source>
        <strain evidence="2 3">BN140078</strain>
    </source>
</reference>
<dbReference type="PANTHER" id="PTHR40106:SF1">
    <property type="entry name" value="INNER MEMBRANE PROTEIN RCLC"/>
    <property type="match status" value="1"/>
</dbReference>
<protein>
    <submittedName>
        <fullName evidence="2">DUF417 family protein</fullName>
    </submittedName>
</protein>
<reference evidence="2 3" key="2">
    <citation type="submission" date="2019-09" db="EMBL/GenBank/DDBJ databases">
        <authorList>
            <person name="Jin C."/>
        </authorList>
    </citation>
    <scope>NUCLEOTIDE SEQUENCE [LARGE SCALE GENOMIC DNA]</scope>
    <source>
        <strain evidence="2 3">BN140078</strain>
    </source>
</reference>
<proteinExistence type="predicted"/>
<dbReference type="GO" id="GO:1901530">
    <property type="term" value="P:response to hypochlorite"/>
    <property type="evidence" value="ECO:0007669"/>
    <property type="project" value="TreeGrafter"/>
</dbReference>
<evidence type="ECO:0000313" key="3">
    <source>
        <dbReference type="Proteomes" id="UP000324611"/>
    </source>
</evidence>
<dbReference type="GO" id="GO:0005886">
    <property type="term" value="C:plasma membrane"/>
    <property type="evidence" value="ECO:0007669"/>
    <property type="project" value="TreeGrafter"/>
</dbReference>
<dbReference type="PANTHER" id="PTHR40106">
    <property type="entry name" value="INNER MEMBRANE PROTEIN RCLC"/>
    <property type="match status" value="1"/>
</dbReference>
<keyword evidence="1" id="KW-1133">Transmembrane helix</keyword>
<keyword evidence="3" id="KW-1185">Reference proteome</keyword>
<name>A0A5B2VWC2_9BACT</name>
<comment type="caution">
    <text evidence="2">The sequence shown here is derived from an EMBL/GenBank/DDBJ whole genome shotgun (WGS) entry which is preliminary data.</text>
</comment>
<dbReference type="AlphaFoldDB" id="A0A5B2VWC2"/>
<dbReference type="EMBL" id="VUOC01000002">
    <property type="protein sequence ID" value="KAA2242940.1"/>
    <property type="molecule type" value="Genomic_DNA"/>
</dbReference>
<feature type="transmembrane region" description="Helical" evidence="1">
    <location>
        <begin position="16"/>
        <end position="35"/>
    </location>
</feature>
<evidence type="ECO:0000313" key="2">
    <source>
        <dbReference type="EMBL" id="KAA2242940.1"/>
    </source>
</evidence>
<feature type="transmembrane region" description="Helical" evidence="1">
    <location>
        <begin position="133"/>
        <end position="151"/>
    </location>
</feature>
<dbReference type="PIRSF" id="PIRSF028065">
    <property type="entry name" value="UCP028065"/>
    <property type="match status" value="1"/>
</dbReference>
<sequence>MMERIKSLALWAEKKNFPAIFISIGLCLVLFWIGAQKITPTEATGIAPLIGNSPLVSWTQAILGIQGSSIAIGIYEYIAAVGIIIGFFKPRVGLIATIMTMIMFFVTFTFFISTPGTVTEADGLYGPTGTGGFLLKDVTLFGSALYLFTFFGRQTQRKN</sequence>
<dbReference type="RefSeq" id="WP_149837815.1">
    <property type="nucleotide sequence ID" value="NZ_VUOC01000002.1"/>
</dbReference>
<keyword evidence="1" id="KW-0812">Transmembrane</keyword>
<feature type="transmembrane region" description="Helical" evidence="1">
    <location>
        <begin position="92"/>
        <end position="113"/>
    </location>
</feature>
<evidence type="ECO:0000256" key="1">
    <source>
        <dbReference type="SAM" id="Phobius"/>
    </source>
</evidence>
<feature type="transmembrane region" description="Helical" evidence="1">
    <location>
        <begin position="55"/>
        <end position="85"/>
    </location>
</feature>
<organism evidence="2 3">
    <name type="scientific">Chitinophaga agrisoli</name>
    <dbReference type="NCBI Taxonomy" id="2607653"/>
    <lineage>
        <taxon>Bacteria</taxon>
        <taxon>Pseudomonadati</taxon>
        <taxon>Bacteroidota</taxon>
        <taxon>Chitinophagia</taxon>
        <taxon>Chitinophagales</taxon>
        <taxon>Chitinophagaceae</taxon>
        <taxon>Chitinophaga</taxon>
    </lineage>
</organism>
<accession>A0A5B2VWC2</accession>
<dbReference type="Proteomes" id="UP000324611">
    <property type="component" value="Unassembled WGS sequence"/>
</dbReference>